<name>A0A090LEX8_STRRB</name>
<evidence type="ECO:0000256" key="1">
    <source>
        <dbReference type="SAM" id="Phobius"/>
    </source>
</evidence>
<dbReference type="GeneID" id="36380721"/>
<keyword evidence="1" id="KW-0812">Transmembrane</keyword>
<reference evidence="2 3" key="1">
    <citation type="submission" date="2014-09" db="EMBL/GenBank/DDBJ databases">
        <authorList>
            <person name="Martin A.A."/>
        </authorList>
    </citation>
    <scope>NUCLEOTIDE SEQUENCE</scope>
    <source>
        <strain evidence="3">ED321</strain>
        <strain evidence="2">ED321 Heterogonic</strain>
    </source>
</reference>
<keyword evidence="1" id="KW-1133">Transmembrane helix</keyword>
<sequence length="212" mass="24863">MIVENLKYDDDNDTIKILKFRTSVKKAFIFSNFYNGFAVIGEIFFTFLLGFSGIPLIGAIILEFVYFLSVVKNGQELAMRQYLIFQIVCTTLFLLRILMSFSLLEIMIFAIYGTRSFSNFFVFRYYIKYLKKLSILREEQKKLEKENQYNLREKTFTNLFLKKFKSSSKGPTKVTNLSYETIKPSNNISVKNQSFVNKLSIDNEADFDEIKL</sequence>
<evidence type="ECO:0000313" key="2">
    <source>
        <dbReference type="EMBL" id="CEF68351.1"/>
    </source>
</evidence>
<proteinExistence type="predicted"/>
<gene>
    <name evidence="2 4 5" type="ORF">SRAE_2000300900</name>
</gene>
<feature type="transmembrane region" description="Helical" evidence="1">
    <location>
        <begin position="54"/>
        <end position="71"/>
    </location>
</feature>
<dbReference type="EMBL" id="LN609529">
    <property type="protein sequence ID" value="CEF68351.1"/>
    <property type="molecule type" value="Genomic_DNA"/>
</dbReference>
<protein>
    <submittedName>
        <fullName evidence="2 4">Uncharacterized protein</fullName>
    </submittedName>
</protein>
<evidence type="ECO:0000313" key="3">
    <source>
        <dbReference type="Proteomes" id="UP000035682"/>
    </source>
</evidence>
<dbReference type="WormBase" id="SRAE_2000300900">
    <property type="protein sequence ID" value="SRP01713"/>
    <property type="gene ID" value="WBGene00263228"/>
</dbReference>
<dbReference type="CTD" id="36380721"/>
<dbReference type="RefSeq" id="XP_024507551.1">
    <property type="nucleotide sequence ID" value="XM_024654151.1"/>
</dbReference>
<dbReference type="WBParaSite" id="SRAE_2000300900.1">
    <property type="protein sequence ID" value="SRAE_2000300900.1"/>
    <property type="gene ID" value="WBGene00263228"/>
</dbReference>
<reference evidence="4" key="2">
    <citation type="submission" date="2020-12" db="UniProtKB">
        <authorList>
            <consortium name="WormBaseParasite"/>
        </authorList>
    </citation>
    <scope>IDENTIFICATION</scope>
</reference>
<dbReference type="AlphaFoldDB" id="A0A090LEX8"/>
<organism evidence="2">
    <name type="scientific">Strongyloides ratti</name>
    <name type="common">Parasitic roundworm</name>
    <dbReference type="NCBI Taxonomy" id="34506"/>
    <lineage>
        <taxon>Eukaryota</taxon>
        <taxon>Metazoa</taxon>
        <taxon>Ecdysozoa</taxon>
        <taxon>Nematoda</taxon>
        <taxon>Chromadorea</taxon>
        <taxon>Rhabditida</taxon>
        <taxon>Tylenchina</taxon>
        <taxon>Panagrolaimomorpha</taxon>
        <taxon>Strongyloidoidea</taxon>
        <taxon>Strongyloididae</taxon>
        <taxon>Strongyloides</taxon>
    </lineage>
</organism>
<evidence type="ECO:0000313" key="4">
    <source>
        <dbReference type="WBParaSite" id="SRAE_2000300900.1"/>
    </source>
</evidence>
<dbReference type="Proteomes" id="UP000035682">
    <property type="component" value="Unplaced"/>
</dbReference>
<evidence type="ECO:0000313" key="5">
    <source>
        <dbReference type="WormBase" id="SRAE_2000300900"/>
    </source>
</evidence>
<accession>A0A090LEX8</accession>
<keyword evidence="3" id="KW-1185">Reference proteome</keyword>
<feature type="transmembrane region" description="Helical" evidence="1">
    <location>
        <begin position="27"/>
        <end position="48"/>
    </location>
</feature>
<keyword evidence="1" id="KW-0472">Membrane</keyword>